<dbReference type="PANTHER" id="PTHR23168">
    <property type="entry name" value="MITOTIC SPINDLE ASSEMBLY CHECKPOINT PROTEIN MAD1 MITOTIC ARREST DEFICIENT-LIKE PROTEIN 1"/>
    <property type="match status" value="1"/>
</dbReference>
<proteinExistence type="inferred from homology"/>
<evidence type="ECO:0000256" key="1">
    <source>
        <dbReference type="ARBA" id="ARBA00004123"/>
    </source>
</evidence>
<keyword evidence="4" id="KW-0132">Cell division</keyword>
<reference evidence="10" key="1">
    <citation type="submission" date="2022-10" db="EMBL/GenBank/DDBJ databases">
        <title>Tapping the CABI collections for fungal endophytes: first genome assemblies for Collariella, Neodidymelliopsis, Ascochyta clinopodiicola, Didymella pomorum, Didymosphaeria variabile, Neocosmospora piperis and Neocucurbitaria cava.</title>
        <authorList>
            <person name="Hill R."/>
        </authorList>
    </citation>
    <scope>NUCLEOTIDE SEQUENCE</scope>
    <source>
        <strain evidence="10">IMI 355082</strain>
    </source>
</reference>
<feature type="region of interest" description="Disordered" evidence="9">
    <location>
        <begin position="531"/>
        <end position="557"/>
    </location>
</feature>
<feature type="coiled-coil region" evidence="8">
    <location>
        <begin position="420"/>
        <end position="530"/>
    </location>
</feature>
<keyword evidence="6" id="KW-0539">Nucleus</keyword>
<keyword evidence="10" id="KW-0489">Methyltransferase</keyword>
<organism evidence="10 11">
    <name type="scientific">Gnomoniopsis smithogilvyi</name>
    <dbReference type="NCBI Taxonomy" id="1191159"/>
    <lineage>
        <taxon>Eukaryota</taxon>
        <taxon>Fungi</taxon>
        <taxon>Dikarya</taxon>
        <taxon>Ascomycota</taxon>
        <taxon>Pezizomycotina</taxon>
        <taxon>Sordariomycetes</taxon>
        <taxon>Sordariomycetidae</taxon>
        <taxon>Diaporthales</taxon>
        <taxon>Gnomoniaceae</taxon>
        <taxon>Gnomoniopsis</taxon>
    </lineage>
</organism>
<dbReference type="Gene3D" id="6.10.250.90">
    <property type="match status" value="1"/>
</dbReference>
<dbReference type="GO" id="GO:0008168">
    <property type="term" value="F:methyltransferase activity"/>
    <property type="evidence" value="ECO:0007669"/>
    <property type="project" value="UniProtKB-KW"/>
</dbReference>
<dbReference type="Proteomes" id="UP001140453">
    <property type="component" value="Unassembled WGS sequence"/>
</dbReference>
<protein>
    <recommendedName>
        <fullName evidence="3">Spindle assembly checkpoint component MAD1</fullName>
    </recommendedName>
</protein>
<dbReference type="GO" id="GO:0072686">
    <property type="term" value="C:mitotic spindle"/>
    <property type="evidence" value="ECO:0007669"/>
    <property type="project" value="TreeGrafter"/>
</dbReference>
<dbReference type="GO" id="GO:0007094">
    <property type="term" value="P:mitotic spindle assembly checkpoint signaling"/>
    <property type="evidence" value="ECO:0007669"/>
    <property type="project" value="InterPro"/>
</dbReference>
<dbReference type="PANTHER" id="PTHR23168:SF0">
    <property type="entry name" value="MITOTIC SPINDLE ASSEMBLY CHECKPOINT PROTEIN MAD1"/>
    <property type="match status" value="1"/>
</dbReference>
<keyword evidence="8" id="KW-0175">Coiled coil</keyword>
<keyword evidence="10" id="KW-0808">Transferase</keyword>
<evidence type="ECO:0000256" key="8">
    <source>
        <dbReference type="SAM" id="Coils"/>
    </source>
</evidence>
<feature type="compositionally biased region" description="Basic and acidic residues" evidence="9">
    <location>
        <begin position="165"/>
        <end position="178"/>
    </location>
</feature>
<dbReference type="GO" id="GO:0051301">
    <property type="term" value="P:cell division"/>
    <property type="evidence" value="ECO:0007669"/>
    <property type="project" value="UniProtKB-KW"/>
</dbReference>
<feature type="compositionally biased region" description="Basic and acidic residues" evidence="9">
    <location>
        <begin position="543"/>
        <end position="555"/>
    </location>
</feature>
<feature type="compositionally biased region" description="Polar residues" evidence="9">
    <location>
        <begin position="30"/>
        <end position="46"/>
    </location>
</feature>
<dbReference type="GO" id="GO:0000776">
    <property type="term" value="C:kinetochore"/>
    <property type="evidence" value="ECO:0007669"/>
    <property type="project" value="TreeGrafter"/>
</dbReference>
<feature type="region of interest" description="Disordered" evidence="9">
    <location>
        <begin position="1"/>
        <end position="120"/>
    </location>
</feature>
<evidence type="ECO:0000256" key="5">
    <source>
        <dbReference type="ARBA" id="ARBA00022776"/>
    </source>
</evidence>
<evidence type="ECO:0000256" key="7">
    <source>
        <dbReference type="ARBA" id="ARBA00023306"/>
    </source>
</evidence>
<dbReference type="EMBL" id="JAPEVB010000007">
    <property type="protein sequence ID" value="KAJ4385756.1"/>
    <property type="molecule type" value="Genomic_DNA"/>
</dbReference>
<name>A0A9W8YKQ8_9PEZI</name>
<evidence type="ECO:0000313" key="10">
    <source>
        <dbReference type="EMBL" id="KAJ4385756.1"/>
    </source>
</evidence>
<keyword evidence="5" id="KW-0498">Mitosis</keyword>
<dbReference type="AlphaFoldDB" id="A0A9W8YKQ8"/>
<feature type="compositionally biased region" description="Polar residues" evidence="9">
    <location>
        <begin position="72"/>
        <end position="92"/>
    </location>
</feature>
<evidence type="ECO:0000256" key="4">
    <source>
        <dbReference type="ARBA" id="ARBA00022618"/>
    </source>
</evidence>
<comment type="subcellular location">
    <subcellularLocation>
        <location evidence="1">Nucleus</location>
    </subcellularLocation>
</comment>
<dbReference type="Pfam" id="PF05557">
    <property type="entry name" value="MAD"/>
    <property type="match status" value="1"/>
</dbReference>
<evidence type="ECO:0000256" key="3">
    <source>
        <dbReference type="ARBA" id="ARBA00022019"/>
    </source>
</evidence>
<comment type="caution">
    <text evidence="10">The sequence shown here is derived from an EMBL/GenBank/DDBJ whole genome shotgun (WGS) entry which is preliminary data.</text>
</comment>
<feature type="coiled-coil region" evidence="8">
    <location>
        <begin position="268"/>
        <end position="377"/>
    </location>
</feature>
<sequence length="787" mass="88496">MKSQTPPGAGFDRPPSATSSRRGSVSSTTNKFRATPSGQPRPTSTLRESRLNAIRANSSQPTYNLYDPGSGTMRSPSFSRGRQSHSPGSGPSPTYPRAMTGESSKENVAPSDADEYESQRHAIESLKAEISQLRYTVESTKAAAEIKQIEQDSELRKAKQLADTEFKKKQDADGDKNAAMRQLDQTQRELQELRAQHDAEKAELQRSARAAEDQARLVRDQLEDVRAAKDEAARLEERKVADLRAQIEMDANKITELHDTVQARDNALEALKTQLNEKATENGNLEAQVIRLKAQTGDAETMSVIRRELSEQVAHIRSLEATNREQLTELRHLRQTHKAVGIVEEEKASLKRKLDDADAIKAELATERRQRQQLEAEHYAWAAYLEREGQAEFDSPEAIARALVQERYESASQLEKIGLLQSEILERDALIQDLEQAKINMASEIEKLNVTGGTSAEKARMRLARQKALAEKEVKLLRDQLKMYESDVTFQPDKLDENKTERIEELEKLLDDSKAQIKELEGQVSFFEASSSSPASVAGKKRSAPDDMDSPHHEQVGQLVRKNRTLQDDLDSLKTKFKVLEKELSVARDQLAAARQASNIRVLELHDNPTAKHEAVKQAAINELRAENEDLRKLIHDGETGVTSCQVVPVSTLVALQREIQTARDETASALKKCRRLKEVWTDKSSEFKEAVFALLGWHVTFIPTNKMRVESVYYASETDEHERAITFDGERGSMKFGGGPRSEFAMRLSDLTKYWVREKNCIPGFLAALTLEFHDQAVQEGREPQH</sequence>
<dbReference type="GO" id="GO:0005635">
    <property type="term" value="C:nuclear envelope"/>
    <property type="evidence" value="ECO:0007669"/>
    <property type="project" value="TreeGrafter"/>
</dbReference>
<dbReference type="OrthoDB" id="331602at2759"/>
<feature type="compositionally biased region" description="Low complexity" evidence="9">
    <location>
        <begin position="16"/>
        <end position="29"/>
    </location>
</feature>
<dbReference type="Gene3D" id="3.30.457.60">
    <property type="match status" value="1"/>
</dbReference>
<evidence type="ECO:0000256" key="2">
    <source>
        <dbReference type="ARBA" id="ARBA00008029"/>
    </source>
</evidence>
<evidence type="ECO:0000313" key="11">
    <source>
        <dbReference type="Proteomes" id="UP001140453"/>
    </source>
</evidence>
<keyword evidence="11" id="KW-1185">Reference proteome</keyword>
<comment type="similarity">
    <text evidence="2">Belongs to the MAD1 family.</text>
</comment>
<dbReference type="SUPFAM" id="SSF75704">
    <property type="entry name" value="Mitotic arrest deficient-like 1, Mad1"/>
    <property type="match status" value="1"/>
</dbReference>
<keyword evidence="7" id="KW-0131">Cell cycle</keyword>
<evidence type="ECO:0000256" key="9">
    <source>
        <dbReference type="SAM" id="MobiDB-lite"/>
    </source>
</evidence>
<gene>
    <name evidence="10" type="primary">MAD1</name>
    <name evidence="10" type="ORF">N0V93_010187</name>
</gene>
<dbReference type="GO" id="GO:0051315">
    <property type="term" value="P:attachment of mitotic spindle microtubules to kinetochore"/>
    <property type="evidence" value="ECO:0007669"/>
    <property type="project" value="TreeGrafter"/>
</dbReference>
<dbReference type="InterPro" id="IPR008672">
    <property type="entry name" value="Mad1"/>
</dbReference>
<accession>A0A9W8YKQ8</accession>
<dbReference type="GO" id="GO:0032259">
    <property type="term" value="P:methylation"/>
    <property type="evidence" value="ECO:0007669"/>
    <property type="project" value="UniProtKB-KW"/>
</dbReference>
<evidence type="ECO:0000256" key="6">
    <source>
        <dbReference type="ARBA" id="ARBA00023242"/>
    </source>
</evidence>
<feature type="region of interest" description="Disordered" evidence="9">
    <location>
        <begin position="165"/>
        <end position="186"/>
    </location>
</feature>